<organism evidence="2 3">
    <name type="scientific">Rhizobium phaseoli</name>
    <dbReference type="NCBI Taxonomy" id="396"/>
    <lineage>
        <taxon>Bacteria</taxon>
        <taxon>Pseudomonadati</taxon>
        <taxon>Pseudomonadota</taxon>
        <taxon>Alphaproteobacteria</taxon>
        <taxon>Hyphomicrobiales</taxon>
        <taxon>Rhizobiaceae</taxon>
        <taxon>Rhizobium/Agrobacterium group</taxon>
        <taxon>Rhizobium</taxon>
    </lineage>
</organism>
<feature type="domain" description="AAA+ ATPase" evidence="1">
    <location>
        <begin position="266"/>
        <end position="406"/>
    </location>
</feature>
<evidence type="ECO:0000313" key="2">
    <source>
        <dbReference type="EMBL" id="ANL84561.1"/>
    </source>
</evidence>
<reference evidence="2 3" key="1">
    <citation type="submission" date="2015-11" db="EMBL/GenBank/DDBJ databases">
        <title>The limits of bacterial species coexistence and the symbiotic plasmid transference in sympatric Rhizobium populations.</title>
        <authorList>
            <person name="Perez-Carrascal O.M."/>
            <person name="VanInsberghe D."/>
            <person name="Juarez S."/>
            <person name="Polz M.F."/>
            <person name="Vinuesa P."/>
            <person name="Gonzalez V."/>
        </authorList>
    </citation>
    <scope>NUCLEOTIDE SEQUENCE [LARGE SCALE GENOMIC DNA]</scope>
    <source>
        <strain evidence="2 3">N771</strain>
    </source>
</reference>
<dbReference type="SMART" id="SM00382">
    <property type="entry name" value="AAA"/>
    <property type="match status" value="1"/>
</dbReference>
<proteinExistence type="predicted"/>
<protein>
    <recommendedName>
        <fullName evidence="1">AAA+ ATPase domain-containing protein</fullName>
    </recommendedName>
</protein>
<accession>A0ABM6C8P0</accession>
<evidence type="ECO:0000313" key="3">
    <source>
        <dbReference type="Proteomes" id="UP000078551"/>
    </source>
</evidence>
<dbReference type="InterPro" id="IPR003593">
    <property type="entry name" value="AAA+_ATPase"/>
</dbReference>
<sequence>MPGPGGVATQLQTQVSTLGWHIDDLLLTSLADDRSRRLAISAKGNVQVSATGLPEDFVTRAWVQWRKNDGPFDRDSDGLALVTLGAHPIFDATWREVKNACIGSDSKLSMSRIRSSPKQARVFESVRNPGGIPTATDEETINLIRRLHVIPLDLQLDHSETKNQAIAQCRRLLLSGDSAEAGNLWEHLTNIAKEVRLQSGTITIQQLLSRLRVSFQFRHHPDFESDWKTLSDITNDRRDRVETELPGGLAVPRAAEAERVRTSIEQSAITVVVGESGSGKSALVKSVLDSAFEALKQVWLDAEDLKLALSAARRHMLPLRHELSKVLNATVQAENVLVIDSAERIEASEFPVIRRKIFDAILAEGESSEVGPWRIVVITQPQSLAETEAAMVGERTAGLLEVGPLKGGEVKMALLPSPTLGWLAGHDDTIAALTNLRTLGWVLKAGNALRGNAGTLTTHTEIADKLWKYWTHDREDVQAFVMRLAEREASFERSFALTDFESSDAMILTGRPTELPLRKNQRTNRIEFEHDLAADWARFQFLKQIARDTPQWVELSQNPLWTNALRMLGQFLLREPTETGTEWDAAYGAAESAGNDLAADILLDALCLDPNAAEFLTQRIDLLLADRATRLDRMLVRFHHIATVPTAGGNAGGALSLYMESRFRSVVIARWPAVLQFLTAHRRRLNDLVSTALAKIIQTWLIGTPRTLSDGSPFPFRRELAEIALDMARTVQVEKGRGVIYLIRDQLLYTAPLSAAGDLPVEIGNWALELAGRRPIDLEVKKQVEEAKRKEAEIHRERLESDTEYRADFEARRRASFSIPSFRQRLPPWPLGANRRVDMDFRTACLSEGGLQPLMKADPNVASEVLLALLIEDEPFDTDGSSGLRAELGLNFARDAYPVAYWKSPFFPFLHIAPDPALSALIALVNFCTERWLHGVVGDNLAVDLALADGSRKSFSGTWPVFNWVQSSSMQNGHLYCALDALERWVTSRLDIGGDVDRAIETILRDGNSAALISVLVNVAKHKPMLLRGPLAPLLSSPDIFRWDSARMSNTRGEFAAPVWSREGEVVFNLARDWAFAAHRGLELIDVVVDLLKTDDEFARGLRSTISTWSIPEDPRKALDVKVIAVALTRENYQSFTDPETGVESLRLIHPEELIQEIRALQEGRQPPLRDFVFPDRCEERLQTKVPLEDKEAEYLGQLLKVTEGDAEDDSSSTVKLAAAATLMVLGGAWLDRNSDVSSKAETLVRIAVSEIPSTGSTVREGRFYGVHDGLRFVAYAAVHLWMIGADATSEWEQVILRLLTSGDKQAASTVVRITFDNRAELGPSWWRLLCAGVLWSGLALLAPRGDEEEGATRNWERWLERLRRYPLRGRLATWEDIHLQRVAHAYGRLEYQRRQRASSAGDRRWFGRSDRPPDISLDTDFLEALFEWLLKGAGAGDRSLDIKLALEIWEFEAIRAKARGNGDYGEYDLPSQNLGYDILIKLAELCLAAPTQDQRTIWESVLKHGPEAHYALQHFIDGLYIRLGAGDDPTAFQFVWREIANYGLAAPWSKKGLWFHGERLLGDILGFGNVEALQLLPPGAALRMKDVYEQWARGHLATDDECIGRFCYFLSSPFGSPLRLDGLRWTSAALRAREGFWYRDETGTALAHLVATSLQADAAVLGGNSEALQALLDIAAMLVSKNVPTALALQERIKRVGSFK</sequence>
<evidence type="ECO:0000259" key="1">
    <source>
        <dbReference type="SMART" id="SM00382"/>
    </source>
</evidence>
<keyword evidence="3" id="KW-1185">Reference proteome</keyword>
<gene>
    <name evidence="2" type="ORF">AMC81_CH01776</name>
</gene>
<dbReference type="InterPro" id="IPR027417">
    <property type="entry name" value="P-loop_NTPase"/>
</dbReference>
<name>A0ABM6C8P0_9HYPH</name>
<dbReference type="Proteomes" id="UP000078551">
    <property type="component" value="Chromosome"/>
</dbReference>
<dbReference type="EMBL" id="CP013568">
    <property type="protein sequence ID" value="ANL84561.1"/>
    <property type="molecule type" value="Genomic_DNA"/>
</dbReference>
<dbReference type="SUPFAM" id="SSF52540">
    <property type="entry name" value="P-loop containing nucleoside triphosphate hydrolases"/>
    <property type="match status" value="1"/>
</dbReference>